<evidence type="ECO:0000259" key="19">
    <source>
        <dbReference type="PROSITE" id="PS50109"/>
    </source>
</evidence>
<keyword evidence="11 18" id="KW-1133">Transmembrane helix</keyword>
<evidence type="ECO:0000256" key="10">
    <source>
        <dbReference type="ARBA" id="ARBA00022840"/>
    </source>
</evidence>
<evidence type="ECO:0000256" key="2">
    <source>
        <dbReference type="ARBA" id="ARBA00004370"/>
    </source>
</evidence>
<dbReference type="Pfam" id="PF00512">
    <property type="entry name" value="HisKA"/>
    <property type="match status" value="1"/>
</dbReference>
<feature type="transmembrane region" description="Helical" evidence="18">
    <location>
        <begin position="153"/>
        <end position="173"/>
    </location>
</feature>
<dbReference type="SUPFAM" id="SSF47384">
    <property type="entry name" value="Homodimeric domain of signal transducing histidine kinase"/>
    <property type="match status" value="1"/>
</dbReference>
<organism evidence="23 24">
    <name type="scientific">Paucibacter sediminis</name>
    <dbReference type="NCBI Taxonomy" id="3019553"/>
    <lineage>
        <taxon>Bacteria</taxon>
        <taxon>Pseudomonadati</taxon>
        <taxon>Pseudomonadota</taxon>
        <taxon>Betaproteobacteria</taxon>
        <taxon>Burkholderiales</taxon>
        <taxon>Sphaerotilaceae</taxon>
        <taxon>Roseateles</taxon>
    </lineage>
</organism>
<name>A0AA95ND12_9BURK</name>
<feature type="domain" description="Histidine kinase" evidence="19">
    <location>
        <begin position="394"/>
        <end position="615"/>
    </location>
</feature>
<keyword evidence="13" id="KW-0843">Virulence</keyword>
<evidence type="ECO:0000256" key="17">
    <source>
        <dbReference type="SAM" id="Coils"/>
    </source>
</evidence>
<dbReference type="PANTHER" id="PTHR43047:SF64">
    <property type="entry name" value="HISTIDINE KINASE CONTAINING CHEY-HOMOLOGOUS RECEIVER DOMAIN AND PAS DOMAIN-RELATED"/>
    <property type="match status" value="1"/>
</dbReference>
<dbReference type="SMART" id="SM00388">
    <property type="entry name" value="HisKA"/>
    <property type="match status" value="1"/>
</dbReference>
<dbReference type="KEGG" id="pais:PFX98_04800"/>
<dbReference type="SUPFAM" id="SSF55874">
    <property type="entry name" value="ATPase domain of HSP90 chaperone/DNA topoisomerase II/histidine kinase"/>
    <property type="match status" value="1"/>
</dbReference>
<evidence type="ECO:0000256" key="3">
    <source>
        <dbReference type="ARBA" id="ARBA00012438"/>
    </source>
</evidence>
<feature type="transmembrane region" description="Helical" evidence="18">
    <location>
        <begin position="12"/>
        <end position="33"/>
    </location>
</feature>
<dbReference type="InterPro" id="IPR004358">
    <property type="entry name" value="Sig_transdc_His_kin-like_C"/>
</dbReference>
<dbReference type="InterPro" id="IPR013767">
    <property type="entry name" value="PAS_fold"/>
</dbReference>
<dbReference type="SUPFAM" id="SSF55785">
    <property type="entry name" value="PYP-like sensor domain (PAS domain)"/>
    <property type="match status" value="1"/>
</dbReference>
<evidence type="ECO:0000256" key="11">
    <source>
        <dbReference type="ARBA" id="ARBA00022989"/>
    </source>
</evidence>
<dbReference type="PRINTS" id="PR00344">
    <property type="entry name" value="BCTRLSENSOR"/>
</dbReference>
<evidence type="ECO:0000256" key="15">
    <source>
        <dbReference type="ARBA" id="ARBA00058004"/>
    </source>
</evidence>
<dbReference type="PROSITE" id="PS50113">
    <property type="entry name" value="PAC"/>
    <property type="match status" value="1"/>
</dbReference>
<dbReference type="EC" id="2.7.13.3" evidence="3"/>
<evidence type="ECO:0000256" key="1">
    <source>
        <dbReference type="ARBA" id="ARBA00000085"/>
    </source>
</evidence>
<dbReference type="Gene3D" id="1.10.287.130">
    <property type="match status" value="1"/>
</dbReference>
<dbReference type="InterPro" id="IPR036890">
    <property type="entry name" value="HATPase_C_sf"/>
</dbReference>
<dbReference type="PROSITE" id="PS50109">
    <property type="entry name" value="HIS_KIN"/>
    <property type="match status" value="1"/>
</dbReference>
<dbReference type="SMART" id="SM00387">
    <property type="entry name" value="HATPase_c"/>
    <property type="match status" value="1"/>
</dbReference>
<dbReference type="CDD" id="cd00130">
    <property type="entry name" value="PAS"/>
    <property type="match status" value="1"/>
</dbReference>
<dbReference type="AlphaFoldDB" id="A0AA95ND12"/>
<keyword evidence="8" id="KW-0547">Nucleotide-binding</keyword>
<dbReference type="FunFam" id="3.30.565.10:FF:000010">
    <property type="entry name" value="Sensor histidine kinase RcsC"/>
    <property type="match status" value="1"/>
</dbReference>
<dbReference type="GO" id="GO:0006355">
    <property type="term" value="P:regulation of DNA-templated transcription"/>
    <property type="evidence" value="ECO:0007669"/>
    <property type="project" value="InterPro"/>
</dbReference>
<evidence type="ECO:0000259" key="21">
    <source>
        <dbReference type="PROSITE" id="PS50113"/>
    </source>
</evidence>
<dbReference type="PROSITE" id="PS50112">
    <property type="entry name" value="PAS"/>
    <property type="match status" value="1"/>
</dbReference>
<sequence length="622" mass="68426">MRLSPRVLSIQTRLIAGIGLAATALVVLIGWYWTGREERELNAALELREARMAQLLARGFAGPVWNLDNAAIANLLDAVMADPEVHGITLTAMGVEGLVLSRSRKEAAVQPLAHRFEVIYQARAGSASSVVGHVDLVYTRALVRASVASTQRFVASLLAAVLLAVVGASYVLVNRLVKRPVSRLGDLASRVAEGELGAQLPVERADEIGVLTAQLNAMSLQLQQSSLGLRASEERYRSLFENASEGIFQADSHGRLLSLNRALSSMLGYARPEQARLQGASLRRLAHVQPDEYRRIARALLRHRLLQQVPMLVATRDGRELWIELSVHIVTDAQGRQRVEGMVSDISQRRLAEQELTRHRDHLEELVAERTQELSQAKQRAESANQSKSRFLATMSHEFRTPLNAILGFAQLLQMDASLQEGQQGKIRLIRDSGEHLLSLITDLLDMASIEAGKVSLQTATLDLLALVEMVCDAVRLRSHEKGLEFRVELHPGVPTRVRADGQRLRQVLLNLLSNAVKFTDHGHVSLRLDLLAYQGGMARVRFEVSDTGIGIPAEQVARLFQPFEQVSEATRRQGGTGLGLSISQELVRLMGGQIEVQTELGRGSSFQFVLELPVQAMAALP</sequence>
<evidence type="ECO:0000256" key="18">
    <source>
        <dbReference type="SAM" id="Phobius"/>
    </source>
</evidence>
<evidence type="ECO:0000256" key="14">
    <source>
        <dbReference type="ARBA" id="ARBA00023136"/>
    </source>
</evidence>
<dbReference type="InterPro" id="IPR005467">
    <property type="entry name" value="His_kinase_dom"/>
</dbReference>
<dbReference type="PANTHER" id="PTHR43047">
    <property type="entry name" value="TWO-COMPONENT HISTIDINE PROTEIN KINASE"/>
    <property type="match status" value="1"/>
</dbReference>
<dbReference type="FunFam" id="1.10.287.130:FF:000004">
    <property type="entry name" value="Ethylene receptor 1"/>
    <property type="match status" value="1"/>
</dbReference>
<keyword evidence="6 18" id="KW-0812">Transmembrane</keyword>
<dbReference type="Gene3D" id="3.30.565.10">
    <property type="entry name" value="Histidine kinase-like ATPase, C-terminal domain"/>
    <property type="match status" value="1"/>
</dbReference>
<keyword evidence="10 23" id="KW-0067">ATP-binding</keyword>
<dbReference type="NCBIfam" id="TIGR00229">
    <property type="entry name" value="sensory_box"/>
    <property type="match status" value="1"/>
</dbReference>
<comment type="function">
    <text evidence="15">Member of the two-component regulatory system BvgS/BvgA. Phosphorylates BvgA via a four-step phosphorelay in response to environmental signals.</text>
</comment>
<feature type="domain" description="HAMP" evidence="22">
    <location>
        <begin position="175"/>
        <end position="227"/>
    </location>
</feature>
<dbReference type="GO" id="GO:0000155">
    <property type="term" value="F:phosphorelay sensor kinase activity"/>
    <property type="evidence" value="ECO:0007669"/>
    <property type="project" value="InterPro"/>
</dbReference>
<dbReference type="InterPro" id="IPR000700">
    <property type="entry name" value="PAS-assoc_C"/>
</dbReference>
<dbReference type="InterPro" id="IPR003660">
    <property type="entry name" value="HAMP_dom"/>
</dbReference>
<evidence type="ECO:0000256" key="4">
    <source>
        <dbReference type="ARBA" id="ARBA00022553"/>
    </source>
</evidence>
<comment type="catalytic activity">
    <reaction evidence="1">
        <text>ATP + protein L-histidine = ADP + protein N-phospho-L-histidine.</text>
        <dbReference type="EC" id="2.7.13.3"/>
    </reaction>
</comment>
<comment type="subcellular location">
    <subcellularLocation>
        <location evidence="2">Membrane</location>
    </subcellularLocation>
</comment>
<dbReference type="SMART" id="SM00304">
    <property type="entry name" value="HAMP"/>
    <property type="match status" value="1"/>
</dbReference>
<dbReference type="PROSITE" id="PS50885">
    <property type="entry name" value="HAMP"/>
    <property type="match status" value="1"/>
</dbReference>
<dbReference type="InterPro" id="IPR000014">
    <property type="entry name" value="PAS"/>
</dbReference>
<keyword evidence="12" id="KW-0902">Two-component regulatory system</keyword>
<dbReference type="CDD" id="cd00082">
    <property type="entry name" value="HisKA"/>
    <property type="match status" value="1"/>
</dbReference>
<keyword evidence="14 18" id="KW-0472">Membrane</keyword>
<evidence type="ECO:0000256" key="13">
    <source>
        <dbReference type="ARBA" id="ARBA00023026"/>
    </source>
</evidence>
<dbReference type="RefSeq" id="WP_285234033.1">
    <property type="nucleotide sequence ID" value="NZ_CP116346.1"/>
</dbReference>
<evidence type="ECO:0000256" key="7">
    <source>
        <dbReference type="ARBA" id="ARBA00022729"/>
    </source>
</evidence>
<dbReference type="InterPro" id="IPR036097">
    <property type="entry name" value="HisK_dim/P_sf"/>
</dbReference>
<keyword evidence="17" id="KW-0175">Coiled coil</keyword>
<dbReference type="EMBL" id="CP116346">
    <property type="protein sequence ID" value="WIT12930.1"/>
    <property type="molecule type" value="Genomic_DNA"/>
</dbReference>
<keyword evidence="4" id="KW-0597">Phosphoprotein</keyword>
<evidence type="ECO:0000256" key="6">
    <source>
        <dbReference type="ARBA" id="ARBA00022692"/>
    </source>
</evidence>
<dbReference type="Gene3D" id="6.10.340.10">
    <property type="match status" value="1"/>
</dbReference>
<protein>
    <recommendedName>
        <fullName evidence="16">Virulence sensor protein BvgS</fullName>
        <ecNumber evidence="3">2.7.13.3</ecNumber>
    </recommendedName>
</protein>
<evidence type="ECO:0000313" key="24">
    <source>
        <dbReference type="Proteomes" id="UP001177769"/>
    </source>
</evidence>
<reference evidence="23" key="1">
    <citation type="submission" date="2023-01" db="EMBL/GenBank/DDBJ databases">
        <title>Whole genome sequence of Paucibacter sp. S2-9 isolated from pond sediment.</title>
        <authorList>
            <person name="Jung J.Y."/>
        </authorList>
    </citation>
    <scope>NUCLEOTIDE SEQUENCE</scope>
    <source>
        <strain evidence="23">S2-9</strain>
    </source>
</reference>
<evidence type="ECO:0000256" key="9">
    <source>
        <dbReference type="ARBA" id="ARBA00022777"/>
    </source>
</evidence>
<dbReference type="Pfam" id="PF02518">
    <property type="entry name" value="HATPase_c"/>
    <property type="match status" value="1"/>
</dbReference>
<keyword evidence="24" id="KW-1185">Reference proteome</keyword>
<dbReference type="SUPFAM" id="SSF158472">
    <property type="entry name" value="HAMP domain-like"/>
    <property type="match status" value="1"/>
</dbReference>
<gene>
    <name evidence="23" type="ORF">PFX98_04800</name>
</gene>
<keyword evidence="7" id="KW-0732">Signal</keyword>
<evidence type="ECO:0000259" key="22">
    <source>
        <dbReference type="PROSITE" id="PS50885"/>
    </source>
</evidence>
<dbReference type="SMART" id="SM00091">
    <property type="entry name" value="PAS"/>
    <property type="match status" value="1"/>
</dbReference>
<dbReference type="InterPro" id="IPR003594">
    <property type="entry name" value="HATPase_dom"/>
</dbReference>
<evidence type="ECO:0000259" key="20">
    <source>
        <dbReference type="PROSITE" id="PS50112"/>
    </source>
</evidence>
<dbReference type="CDD" id="cd16922">
    <property type="entry name" value="HATPase_EvgS-ArcB-TorS-like"/>
    <property type="match status" value="1"/>
</dbReference>
<dbReference type="InterPro" id="IPR003661">
    <property type="entry name" value="HisK_dim/P_dom"/>
</dbReference>
<dbReference type="GO" id="GO:0005524">
    <property type="term" value="F:ATP binding"/>
    <property type="evidence" value="ECO:0007669"/>
    <property type="project" value="UniProtKB-KW"/>
</dbReference>
<accession>A0AA95ND12</accession>
<feature type="coiled-coil region" evidence="17">
    <location>
        <begin position="349"/>
        <end position="387"/>
    </location>
</feature>
<dbReference type="Pfam" id="PF00672">
    <property type="entry name" value="HAMP"/>
    <property type="match status" value="1"/>
</dbReference>
<dbReference type="Gene3D" id="3.30.450.20">
    <property type="entry name" value="PAS domain"/>
    <property type="match status" value="1"/>
</dbReference>
<evidence type="ECO:0000256" key="16">
    <source>
        <dbReference type="ARBA" id="ARBA00070152"/>
    </source>
</evidence>
<evidence type="ECO:0000313" key="23">
    <source>
        <dbReference type="EMBL" id="WIT12930.1"/>
    </source>
</evidence>
<dbReference type="GO" id="GO:0016020">
    <property type="term" value="C:membrane"/>
    <property type="evidence" value="ECO:0007669"/>
    <property type="project" value="UniProtKB-SubCell"/>
</dbReference>
<keyword evidence="5" id="KW-0808">Transferase</keyword>
<evidence type="ECO:0000256" key="8">
    <source>
        <dbReference type="ARBA" id="ARBA00022741"/>
    </source>
</evidence>
<keyword evidence="9" id="KW-0418">Kinase</keyword>
<feature type="domain" description="PAS" evidence="20">
    <location>
        <begin position="232"/>
        <end position="273"/>
    </location>
</feature>
<dbReference type="Pfam" id="PF00989">
    <property type="entry name" value="PAS"/>
    <property type="match status" value="1"/>
</dbReference>
<dbReference type="Proteomes" id="UP001177769">
    <property type="component" value="Chromosome"/>
</dbReference>
<feature type="domain" description="PAC" evidence="21">
    <location>
        <begin position="307"/>
        <end position="358"/>
    </location>
</feature>
<evidence type="ECO:0000256" key="5">
    <source>
        <dbReference type="ARBA" id="ARBA00022679"/>
    </source>
</evidence>
<dbReference type="CDD" id="cd06225">
    <property type="entry name" value="HAMP"/>
    <property type="match status" value="1"/>
</dbReference>
<proteinExistence type="predicted"/>
<evidence type="ECO:0000256" key="12">
    <source>
        <dbReference type="ARBA" id="ARBA00023012"/>
    </source>
</evidence>
<dbReference type="InterPro" id="IPR035965">
    <property type="entry name" value="PAS-like_dom_sf"/>
</dbReference>